<dbReference type="GO" id="GO:0016747">
    <property type="term" value="F:acyltransferase activity, transferring groups other than amino-acyl groups"/>
    <property type="evidence" value="ECO:0007669"/>
    <property type="project" value="InterPro"/>
</dbReference>
<organism evidence="4 5">
    <name type="scientific">Massilia litorea</name>
    <dbReference type="NCBI Taxonomy" id="2769491"/>
    <lineage>
        <taxon>Bacteria</taxon>
        <taxon>Pseudomonadati</taxon>
        <taxon>Pseudomonadota</taxon>
        <taxon>Betaproteobacteria</taxon>
        <taxon>Burkholderiales</taxon>
        <taxon>Oxalobacteraceae</taxon>
        <taxon>Telluria group</taxon>
        <taxon>Massilia</taxon>
    </lineage>
</organism>
<dbReference type="CDD" id="cd04301">
    <property type="entry name" value="NAT_SF"/>
    <property type="match status" value="1"/>
</dbReference>
<dbReference type="EMBL" id="CP062941">
    <property type="protein sequence ID" value="QOL51088.1"/>
    <property type="molecule type" value="Genomic_DNA"/>
</dbReference>
<protein>
    <submittedName>
        <fullName evidence="4">N-acetyltransferase</fullName>
    </submittedName>
</protein>
<feature type="domain" description="N-acetyltransferase" evidence="3">
    <location>
        <begin position="5"/>
        <end position="167"/>
    </location>
</feature>
<keyword evidence="5" id="KW-1185">Reference proteome</keyword>
<evidence type="ECO:0000256" key="1">
    <source>
        <dbReference type="ARBA" id="ARBA00022679"/>
    </source>
</evidence>
<evidence type="ECO:0000313" key="4">
    <source>
        <dbReference type="EMBL" id="QOL51088.1"/>
    </source>
</evidence>
<gene>
    <name evidence="4" type="ORF">LPB04_07370</name>
</gene>
<dbReference type="PANTHER" id="PTHR43072:SF23">
    <property type="entry name" value="UPF0039 PROTEIN C11D3.02C"/>
    <property type="match status" value="1"/>
</dbReference>
<sequence>MTLPSTIRPATSADAERICTIYNHYIATTTISFEEEPVEPAQMAQRIADVASANLPWLVMEEGEKLIGYAYATKWRVRAAYRFAVESSVYLDPDHAGKGAGTLLYQALLAELRQRELHLVIGGIAQPNEASVRLHERLGFTKVAHFSEVGLKFGRWVDVGYWQLKLN</sequence>
<dbReference type="PROSITE" id="PS51186">
    <property type="entry name" value="GNAT"/>
    <property type="match status" value="1"/>
</dbReference>
<dbReference type="SUPFAM" id="SSF55729">
    <property type="entry name" value="Acyl-CoA N-acyltransferases (Nat)"/>
    <property type="match status" value="1"/>
</dbReference>
<dbReference type="RefSeq" id="WP_193688068.1">
    <property type="nucleotide sequence ID" value="NZ_CP062941.1"/>
</dbReference>
<dbReference type="NCBIfam" id="NF040504">
    <property type="entry name" value="resist_ArsN1b"/>
    <property type="match status" value="1"/>
</dbReference>
<accession>A0A7L9U7X1</accession>
<keyword evidence="1 4" id="KW-0808">Transferase</keyword>
<evidence type="ECO:0000256" key="2">
    <source>
        <dbReference type="ARBA" id="ARBA00023315"/>
    </source>
</evidence>
<dbReference type="Gene3D" id="3.40.630.30">
    <property type="match status" value="1"/>
</dbReference>
<dbReference type="InterPro" id="IPR016181">
    <property type="entry name" value="Acyl_CoA_acyltransferase"/>
</dbReference>
<dbReference type="AlphaFoldDB" id="A0A7L9U7X1"/>
<dbReference type="PANTHER" id="PTHR43072">
    <property type="entry name" value="N-ACETYLTRANSFERASE"/>
    <property type="match status" value="1"/>
</dbReference>
<keyword evidence="2" id="KW-0012">Acyltransferase</keyword>
<dbReference type="Pfam" id="PF00583">
    <property type="entry name" value="Acetyltransf_1"/>
    <property type="match status" value="1"/>
</dbReference>
<dbReference type="Proteomes" id="UP000593875">
    <property type="component" value="Chromosome"/>
</dbReference>
<dbReference type="InterPro" id="IPR000182">
    <property type="entry name" value="GNAT_dom"/>
</dbReference>
<reference evidence="4 5" key="1">
    <citation type="submission" date="2020-10" db="EMBL/GenBank/DDBJ databases">
        <title>Genome sequencing of Massilia sp. LPB0304.</title>
        <authorList>
            <person name="Kim J."/>
        </authorList>
    </citation>
    <scope>NUCLEOTIDE SEQUENCE [LARGE SCALE GENOMIC DNA]</scope>
    <source>
        <strain evidence="4 5">LPB0304</strain>
    </source>
</reference>
<evidence type="ECO:0000313" key="5">
    <source>
        <dbReference type="Proteomes" id="UP000593875"/>
    </source>
</evidence>
<name>A0A7L9U7X1_9BURK</name>
<dbReference type="KEGG" id="mlir:LPB04_07370"/>
<proteinExistence type="predicted"/>
<evidence type="ECO:0000259" key="3">
    <source>
        <dbReference type="PROSITE" id="PS51186"/>
    </source>
</evidence>